<evidence type="ECO:0000313" key="1">
    <source>
        <dbReference type="EMBL" id="CAG9313750.1"/>
    </source>
</evidence>
<proteinExistence type="predicted"/>
<name>A0AAU9IPN6_9CILI</name>
<organism evidence="1 2">
    <name type="scientific">Blepharisma stoltei</name>
    <dbReference type="NCBI Taxonomy" id="1481888"/>
    <lineage>
        <taxon>Eukaryota</taxon>
        <taxon>Sar</taxon>
        <taxon>Alveolata</taxon>
        <taxon>Ciliophora</taxon>
        <taxon>Postciliodesmatophora</taxon>
        <taxon>Heterotrichea</taxon>
        <taxon>Heterotrichida</taxon>
        <taxon>Blepharismidae</taxon>
        <taxon>Blepharisma</taxon>
    </lineage>
</organism>
<keyword evidence="2" id="KW-1185">Reference proteome</keyword>
<evidence type="ECO:0000313" key="2">
    <source>
        <dbReference type="Proteomes" id="UP001162131"/>
    </source>
</evidence>
<protein>
    <submittedName>
        <fullName evidence="1">Uncharacterized protein</fullName>
    </submittedName>
</protein>
<dbReference type="EMBL" id="CAJZBQ010000011">
    <property type="protein sequence ID" value="CAG9313750.1"/>
    <property type="molecule type" value="Genomic_DNA"/>
</dbReference>
<dbReference type="AlphaFoldDB" id="A0AAU9IPN6"/>
<gene>
    <name evidence="1" type="ORF">BSTOLATCC_MIC9555</name>
</gene>
<dbReference type="Proteomes" id="UP001162131">
    <property type="component" value="Unassembled WGS sequence"/>
</dbReference>
<reference evidence="1" key="1">
    <citation type="submission" date="2021-09" db="EMBL/GenBank/DDBJ databases">
        <authorList>
            <consortium name="AG Swart"/>
            <person name="Singh M."/>
            <person name="Singh A."/>
            <person name="Seah K."/>
            <person name="Emmerich C."/>
        </authorList>
    </citation>
    <scope>NUCLEOTIDE SEQUENCE</scope>
    <source>
        <strain evidence="1">ATCC30299</strain>
    </source>
</reference>
<sequence length="73" mass="8061">MGGCCTKSQDSNDDVSMEEMRYSAFVDISTESYEGPKSIKKLPNYKAPAILAKSNTYPSQYKGDSLGEELLNQ</sequence>
<comment type="caution">
    <text evidence="1">The sequence shown here is derived from an EMBL/GenBank/DDBJ whole genome shotgun (WGS) entry which is preliminary data.</text>
</comment>
<accession>A0AAU9IPN6</accession>